<comment type="similarity">
    <text evidence="5">Belongs to the SAT4 family.</text>
</comment>
<dbReference type="Pfam" id="PF20684">
    <property type="entry name" value="Fung_rhodopsin"/>
    <property type="match status" value="1"/>
</dbReference>
<evidence type="ECO:0000313" key="9">
    <source>
        <dbReference type="Proteomes" id="UP001302126"/>
    </source>
</evidence>
<dbReference type="PANTHER" id="PTHR33048">
    <property type="entry name" value="PTH11-LIKE INTEGRAL MEMBRANE PROTEIN (AFU_ORTHOLOGUE AFUA_5G11245)"/>
    <property type="match status" value="1"/>
</dbReference>
<gene>
    <name evidence="8" type="ORF">QBC35DRAFT_130430</name>
</gene>
<keyword evidence="9" id="KW-1185">Reference proteome</keyword>
<dbReference type="InterPro" id="IPR052337">
    <property type="entry name" value="SAT4-like"/>
</dbReference>
<accession>A0AAN6WKK2</accession>
<feature type="transmembrane region" description="Helical" evidence="6">
    <location>
        <begin position="20"/>
        <end position="41"/>
    </location>
</feature>
<evidence type="ECO:0000313" key="8">
    <source>
        <dbReference type="EMBL" id="KAK4183065.1"/>
    </source>
</evidence>
<feature type="transmembrane region" description="Helical" evidence="6">
    <location>
        <begin position="172"/>
        <end position="197"/>
    </location>
</feature>
<feature type="transmembrane region" description="Helical" evidence="6">
    <location>
        <begin position="93"/>
        <end position="119"/>
    </location>
</feature>
<dbReference type="AlphaFoldDB" id="A0AAN6WKK2"/>
<dbReference type="PANTHER" id="PTHR33048:SF55">
    <property type="entry name" value="INTEGRAL MEMBRANE PROTEIN"/>
    <property type="match status" value="1"/>
</dbReference>
<keyword evidence="3 6" id="KW-1133">Transmembrane helix</keyword>
<sequence>MTAVTEKYPGWADENRSHWVMIPSIIFTVVCPLLFGLRLWARKTTTGIDMGDWIGVAALVFALITNFLFFGMVRHGFGKHFDAIPYEDSKPALFLWWFGQATYKVSLHLTKVSLLLLYMRIFSHVVWFRRSAVALIVFLVAYMIASSIAGLAQCTPVQLSWDKKVTGKCVDLYVLFNCNGIVSMVTDVIVLVLPFPLIYGLNLPRAQKFALVPVFGLGTIIVVASTLRVYSLITGTTRDSDRTYDILGTLWTIIEYNLALICASLPSVRVLLVKALPKYFRSSAARSEGKSGRSGASHVRTWPSKVAMSGDGWSRVGNDGVHMSNLRKGRKGETDSQEVILEQVKVVKQPDRSDEEEDLDIEMGGIKKTIRYDVEFESIRKSHG</sequence>
<evidence type="ECO:0000256" key="1">
    <source>
        <dbReference type="ARBA" id="ARBA00004141"/>
    </source>
</evidence>
<feature type="transmembrane region" description="Helical" evidence="6">
    <location>
        <begin position="53"/>
        <end position="73"/>
    </location>
</feature>
<dbReference type="Proteomes" id="UP001302126">
    <property type="component" value="Unassembled WGS sequence"/>
</dbReference>
<proteinExistence type="inferred from homology"/>
<feature type="domain" description="Rhodopsin" evidence="7">
    <location>
        <begin position="37"/>
        <end position="273"/>
    </location>
</feature>
<evidence type="ECO:0000256" key="5">
    <source>
        <dbReference type="ARBA" id="ARBA00038359"/>
    </source>
</evidence>
<keyword evidence="4 6" id="KW-0472">Membrane</keyword>
<reference evidence="8" key="1">
    <citation type="journal article" date="2023" name="Mol. Phylogenet. Evol.">
        <title>Genome-scale phylogeny and comparative genomics of the fungal order Sordariales.</title>
        <authorList>
            <person name="Hensen N."/>
            <person name="Bonometti L."/>
            <person name="Westerberg I."/>
            <person name="Brannstrom I.O."/>
            <person name="Guillou S."/>
            <person name="Cros-Aarteil S."/>
            <person name="Calhoun S."/>
            <person name="Haridas S."/>
            <person name="Kuo A."/>
            <person name="Mondo S."/>
            <person name="Pangilinan J."/>
            <person name="Riley R."/>
            <person name="LaButti K."/>
            <person name="Andreopoulos B."/>
            <person name="Lipzen A."/>
            <person name="Chen C."/>
            <person name="Yan M."/>
            <person name="Daum C."/>
            <person name="Ng V."/>
            <person name="Clum A."/>
            <person name="Steindorff A."/>
            <person name="Ohm R.A."/>
            <person name="Martin F."/>
            <person name="Silar P."/>
            <person name="Natvig D.O."/>
            <person name="Lalanne C."/>
            <person name="Gautier V."/>
            <person name="Ament-Velasquez S.L."/>
            <person name="Kruys A."/>
            <person name="Hutchinson M.I."/>
            <person name="Powell A.J."/>
            <person name="Barry K."/>
            <person name="Miller A.N."/>
            <person name="Grigoriev I.V."/>
            <person name="Debuchy R."/>
            <person name="Gladieux P."/>
            <person name="Hiltunen Thoren M."/>
            <person name="Johannesson H."/>
        </authorList>
    </citation>
    <scope>NUCLEOTIDE SEQUENCE</scope>
    <source>
        <strain evidence="8">PSN309</strain>
    </source>
</reference>
<evidence type="ECO:0000259" key="7">
    <source>
        <dbReference type="Pfam" id="PF20684"/>
    </source>
</evidence>
<organism evidence="8 9">
    <name type="scientific">Podospora australis</name>
    <dbReference type="NCBI Taxonomy" id="1536484"/>
    <lineage>
        <taxon>Eukaryota</taxon>
        <taxon>Fungi</taxon>
        <taxon>Dikarya</taxon>
        <taxon>Ascomycota</taxon>
        <taxon>Pezizomycotina</taxon>
        <taxon>Sordariomycetes</taxon>
        <taxon>Sordariomycetidae</taxon>
        <taxon>Sordariales</taxon>
        <taxon>Podosporaceae</taxon>
        <taxon>Podospora</taxon>
    </lineage>
</organism>
<name>A0AAN6WKK2_9PEZI</name>
<dbReference type="EMBL" id="MU864580">
    <property type="protein sequence ID" value="KAK4183065.1"/>
    <property type="molecule type" value="Genomic_DNA"/>
</dbReference>
<protein>
    <recommendedName>
        <fullName evidence="7">Rhodopsin domain-containing protein</fullName>
    </recommendedName>
</protein>
<feature type="transmembrane region" description="Helical" evidence="6">
    <location>
        <begin position="131"/>
        <end position="152"/>
    </location>
</feature>
<keyword evidence="2 6" id="KW-0812">Transmembrane</keyword>
<comment type="subcellular location">
    <subcellularLocation>
        <location evidence="1">Membrane</location>
        <topology evidence="1">Multi-pass membrane protein</topology>
    </subcellularLocation>
</comment>
<evidence type="ECO:0000256" key="4">
    <source>
        <dbReference type="ARBA" id="ARBA00023136"/>
    </source>
</evidence>
<evidence type="ECO:0000256" key="2">
    <source>
        <dbReference type="ARBA" id="ARBA00022692"/>
    </source>
</evidence>
<evidence type="ECO:0000256" key="3">
    <source>
        <dbReference type="ARBA" id="ARBA00022989"/>
    </source>
</evidence>
<dbReference type="InterPro" id="IPR049326">
    <property type="entry name" value="Rhodopsin_dom_fungi"/>
</dbReference>
<dbReference type="GO" id="GO:0016020">
    <property type="term" value="C:membrane"/>
    <property type="evidence" value="ECO:0007669"/>
    <property type="project" value="UniProtKB-SubCell"/>
</dbReference>
<reference evidence="8" key="2">
    <citation type="submission" date="2023-05" db="EMBL/GenBank/DDBJ databases">
        <authorList>
            <consortium name="Lawrence Berkeley National Laboratory"/>
            <person name="Steindorff A."/>
            <person name="Hensen N."/>
            <person name="Bonometti L."/>
            <person name="Westerberg I."/>
            <person name="Brannstrom I.O."/>
            <person name="Guillou S."/>
            <person name="Cros-Aarteil S."/>
            <person name="Calhoun S."/>
            <person name="Haridas S."/>
            <person name="Kuo A."/>
            <person name="Mondo S."/>
            <person name="Pangilinan J."/>
            <person name="Riley R."/>
            <person name="Labutti K."/>
            <person name="Andreopoulos B."/>
            <person name="Lipzen A."/>
            <person name="Chen C."/>
            <person name="Yanf M."/>
            <person name="Daum C."/>
            <person name="Ng V."/>
            <person name="Clum A."/>
            <person name="Ohm R."/>
            <person name="Martin F."/>
            <person name="Silar P."/>
            <person name="Natvig D."/>
            <person name="Lalanne C."/>
            <person name="Gautier V."/>
            <person name="Ament-Velasquez S.L."/>
            <person name="Kruys A."/>
            <person name="Hutchinson M.I."/>
            <person name="Powell A.J."/>
            <person name="Barry K."/>
            <person name="Miller A.N."/>
            <person name="Grigoriev I.V."/>
            <person name="Debuchy R."/>
            <person name="Gladieux P."/>
            <person name="Thoren M.H."/>
            <person name="Johannesson H."/>
        </authorList>
    </citation>
    <scope>NUCLEOTIDE SEQUENCE</scope>
    <source>
        <strain evidence="8">PSN309</strain>
    </source>
</reference>
<comment type="caution">
    <text evidence="8">The sequence shown here is derived from an EMBL/GenBank/DDBJ whole genome shotgun (WGS) entry which is preliminary data.</text>
</comment>
<feature type="transmembrane region" description="Helical" evidence="6">
    <location>
        <begin position="209"/>
        <end position="230"/>
    </location>
</feature>
<evidence type="ECO:0000256" key="6">
    <source>
        <dbReference type="SAM" id="Phobius"/>
    </source>
</evidence>
<feature type="transmembrane region" description="Helical" evidence="6">
    <location>
        <begin position="250"/>
        <end position="272"/>
    </location>
</feature>